<reference evidence="6" key="2">
    <citation type="submission" date="2024-10" db="UniProtKB">
        <authorList>
            <consortium name="EnsemblProtists"/>
        </authorList>
    </citation>
    <scope>IDENTIFICATION</scope>
</reference>
<reference evidence="7" key="1">
    <citation type="journal article" date="2013" name="Nature">
        <title>Pan genome of the phytoplankton Emiliania underpins its global distribution.</title>
        <authorList>
            <person name="Read B.A."/>
            <person name="Kegel J."/>
            <person name="Klute M.J."/>
            <person name="Kuo A."/>
            <person name="Lefebvre S.C."/>
            <person name="Maumus F."/>
            <person name="Mayer C."/>
            <person name="Miller J."/>
            <person name="Monier A."/>
            <person name="Salamov A."/>
            <person name="Young J."/>
            <person name="Aguilar M."/>
            <person name="Claverie J.M."/>
            <person name="Frickenhaus S."/>
            <person name="Gonzalez K."/>
            <person name="Herman E.K."/>
            <person name="Lin Y.C."/>
            <person name="Napier J."/>
            <person name="Ogata H."/>
            <person name="Sarno A.F."/>
            <person name="Shmutz J."/>
            <person name="Schroeder D."/>
            <person name="de Vargas C."/>
            <person name="Verret F."/>
            <person name="von Dassow P."/>
            <person name="Valentin K."/>
            <person name="Van de Peer Y."/>
            <person name="Wheeler G."/>
            <person name="Dacks J.B."/>
            <person name="Delwiche C.F."/>
            <person name="Dyhrman S.T."/>
            <person name="Glockner G."/>
            <person name="John U."/>
            <person name="Richards T."/>
            <person name="Worden A.Z."/>
            <person name="Zhang X."/>
            <person name="Grigoriev I.V."/>
            <person name="Allen A.E."/>
            <person name="Bidle K."/>
            <person name="Borodovsky M."/>
            <person name="Bowler C."/>
            <person name="Brownlee C."/>
            <person name="Cock J.M."/>
            <person name="Elias M."/>
            <person name="Gladyshev V.N."/>
            <person name="Groth M."/>
            <person name="Guda C."/>
            <person name="Hadaegh A."/>
            <person name="Iglesias-Rodriguez M.D."/>
            <person name="Jenkins J."/>
            <person name="Jones B.M."/>
            <person name="Lawson T."/>
            <person name="Leese F."/>
            <person name="Lindquist E."/>
            <person name="Lobanov A."/>
            <person name="Lomsadze A."/>
            <person name="Malik S.B."/>
            <person name="Marsh M.E."/>
            <person name="Mackinder L."/>
            <person name="Mock T."/>
            <person name="Mueller-Roeber B."/>
            <person name="Pagarete A."/>
            <person name="Parker M."/>
            <person name="Probert I."/>
            <person name="Quesneville H."/>
            <person name="Raines C."/>
            <person name="Rensing S.A."/>
            <person name="Riano-Pachon D.M."/>
            <person name="Richier S."/>
            <person name="Rokitta S."/>
            <person name="Shiraiwa Y."/>
            <person name="Soanes D.M."/>
            <person name="van der Giezen M."/>
            <person name="Wahlund T.M."/>
            <person name="Williams B."/>
            <person name="Wilson W."/>
            <person name="Wolfe G."/>
            <person name="Wurch L.L."/>
        </authorList>
    </citation>
    <scope>NUCLEOTIDE SEQUENCE</scope>
</reference>
<dbReference type="PROSITE" id="PS51710">
    <property type="entry name" value="G_OBG"/>
    <property type="match status" value="1"/>
</dbReference>
<dbReference type="PANTHER" id="PTHR11702">
    <property type="entry name" value="DEVELOPMENTALLY REGULATED GTP-BINDING PROTEIN-RELATED"/>
    <property type="match status" value="1"/>
</dbReference>
<organism evidence="6 7">
    <name type="scientific">Emiliania huxleyi (strain CCMP1516)</name>
    <dbReference type="NCBI Taxonomy" id="280463"/>
    <lineage>
        <taxon>Eukaryota</taxon>
        <taxon>Haptista</taxon>
        <taxon>Haptophyta</taxon>
        <taxon>Prymnesiophyceae</taxon>
        <taxon>Isochrysidales</taxon>
        <taxon>Noelaerhabdaceae</taxon>
        <taxon>Emiliania</taxon>
    </lineage>
</organism>
<dbReference type="GO" id="GO:0005739">
    <property type="term" value="C:mitochondrion"/>
    <property type="evidence" value="ECO:0007669"/>
    <property type="project" value="TreeGrafter"/>
</dbReference>
<dbReference type="GO" id="GO:0003924">
    <property type="term" value="F:GTPase activity"/>
    <property type="evidence" value="ECO:0007669"/>
    <property type="project" value="InterPro"/>
</dbReference>
<evidence type="ECO:0000256" key="4">
    <source>
        <dbReference type="SAM" id="SignalP"/>
    </source>
</evidence>
<dbReference type="STRING" id="2903.R1BL55"/>
<dbReference type="Gene3D" id="3.40.50.300">
    <property type="entry name" value="P-loop containing nucleotide triphosphate hydrolases"/>
    <property type="match status" value="1"/>
</dbReference>
<feature type="signal peptide" evidence="4">
    <location>
        <begin position="1"/>
        <end position="25"/>
    </location>
</feature>
<proteinExistence type="predicted"/>
<feature type="compositionally biased region" description="Low complexity" evidence="3">
    <location>
        <begin position="33"/>
        <end position="42"/>
    </location>
</feature>
<dbReference type="SUPFAM" id="SSF52540">
    <property type="entry name" value="P-loop containing nucleoside triphosphate hydrolases"/>
    <property type="match status" value="1"/>
</dbReference>
<evidence type="ECO:0000256" key="3">
    <source>
        <dbReference type="SAM" id="MobiDB-lite"/>
    </source>
</evidence>
<dbReference type="PROSITE" id="PS00905">
    <property type="entry name" value="GTP1_OBG"/>
    <property type="match status" value="1"/>
</dbReference>
<evidence type="ECO:0000259" key="5">
    <source>
        <dbReference type="PROSITE" id="PS51710"/>
    </source>
</evidence>
<protein>
    <recommendedName>
        <fullName evidence="5">OBG-type G domain-containing protein</fullName>
    </recommendedName>
</protein>
<dbReference type="GO" id="GO:0005525">
    <property type="term" value="F:GTP binding"/>
    <property type="evidence" value="ECO:0007669"/>
    <property type="project" value="UniProtKB-KW"/>
</dbReference>
<dbReference type="InterPro" id="IPR036726">
    <property type="entry name" value="GTP1_OBG_dom_sf"/>
</dbReference>
<dbReference type="Gene3D" id="2.70.210.12">
    <property type="entry name" value="GTP1/OBG domain"/>
    <property type="match status" value="1"/>
</dbReference>
<keyword evidence="1" id="KW-0547">Nucleotide-binding</keyword>
<evidence type="ECO:0000313" key="6">
    <source>
        <dbReference type="EnsemblProtists" id="EOD10272"/>
    </source>
</evidence>
<dbReference type="RefSeq" id="XP_005762701.1">
    <property type="nucleotide sequence ID" value="XM_005762644.1"/>
</dbReference>
<feature type="chain" id="PRO_5044282992" description="OBG-type G domain-containing protein" evidence="4">
    <location>
        <begin position="26"/>
        <end position="447"/>
    </location>
</feature>
<evidence type="ECO:0000256" key="2">
    <source>
        <dbReference type="ARBA" id="ARBA00023134"/>
    </source>
</evidence>
<feature type="domain" description="OBG-type G" evidence="5">
    <location>
        <begin position="233"/>
        <end position="431"/>
    </location>
</feature>
<keyword evidence="2" id="KW-0342">GTP-binding</keyword>
<dbReference type="InterPro" id="IPR031167">
    <property type="entry name" value="G_OBG"/>
</dbReference>
<accession>A0A0D3IG87</accession>
<dbReference type="PRINTS" id="PR00326">
    <property type="entry name" value="GTP1OBG"/>
</dbReference>
<dbReference type="InterPro" id="IPR006073">
    <property type="entry name" value="GTP-bd"/>
</dbReference>
<evidence type="ECO:0000256" key="1">
    <source>
        <dbReference type="ARBA" id="ARBA00022741"/>
    </source>
</evidence>
<dbReference type="EnsemblProtists" id="EOD10272">
    <property type="protein sequence ID" value="EOD10272"/>
    <property type="gene ID" value="EMIHUDRAFT_452734"/>
</dbReference>
<dbReference type="HOGENOM" id="CLU_613148_0_0_1"/>
<dbReference type="AlphaFoldDB" id="A0A0D3IG87"/>
<evidence type="ECO:0000313" key="7">
    <source>
        <dbReference type="Proteomes" id="UP000013827"/>
    </source>
</evidence>
<keyword evidence="7" id="KW-1185">Reference proteome</keyword>
<dbReference type="KEGG" id="ehx:EMIHUDRAFT_452734"/>
<dbReference type="PANTHER" id="PTHR11702:SF39">
    <property type="entry name" value="GTP-BINDING PROTEIN OBGC2-RELATED"/>
    <property type="match status" value="1"/>
</dbReference>
<dbReference type="SUPFAM" id="SSF82051">
    <property type="entry name" value="Obg GTP-binding protein N-terminal domain"/>
    <property type="match status" value="1"/>
</dbReference>
<name>A0A0D3IG87_EMIH1</name>
<dbReference type="OMA" id="TSINCAR"/>
<dbReference type="Pfam" id="PF01926">
    <property type="entry name" value="MMR_HSR1"/>
    <property type="match status" value="1"/>
</dbReference>
<dbReference type="PaxDb" id="2903-EOD10272"/>
<keyword evidence="4" id="KW-0732">Signal</keyword>
<sequence length="447" mass="46219">MAFAFVHVFALAAAGHSLWRPPAAAVASLVPRHSPAVAAAPRPSRDSSRKAKALGTKGVAPSVEKQKHLLFDRVELTVRGGDGGDGVVVPPSGRHAARLSSGLESDLELPPGGDGGDVVLYARPKLTGERGRDSPGPLTAREVAQRAVRDSGDGSAAGVQRQQLHGAALRVGVPPGTFVRTGGGRVLGDLEEEEGGLHHRSAWQEEEEEEIDLVRGKAAPPPTKLLLLLRTVADVGFVGFPNAGKSTLLNALTRARATINSYPFTTLMPNLGAMVPSGGEGGGGGGGGALLADLPGLVEGAHAGRGLGRQFLQQLRRVKVVLFVLDTTCAEVDVGEQYAVLRRELQLYNPDYLARPHLVALNKLDTLLQAEGPAALAPETRRLTALLAAAARASAAPGDGPPTSPFAVLPISGMKGKGLRALQEAIAAALADHDAGAEGESDPPHPQ</sequence>
<dbReference type="eggNOG" id="KOG1489">
    <property type="taxonomic scope" value="Eukaryota"/>
</dbReference>
<dbReference type="InterPro" id="IPR006074">
    <property type="entry name" value="GTP1-OBG_CS"/>
</dbReference>
<feature type="region of interest" description="Disordered" evidence="3">
    <location>
        <begin position="33"/>
        <end position="59"/>
    </location>
</feature>
<dbReference type="Proteomes" id="UP000013827">
    <property type="component" value="Unassembled WGS sequence"/>
</dbReference>
<dbReference type="InterPro" id="IPR045086">
    <property type="entry name" value="OBG_GTPase"/>
</dbReference>
<dbReference type="GeneID" id="17256367"/>
<dbReference type="InterPro" id="IPR027417">
    <property type="entry name" value="P-loop_NTPase"/>
</dbReference>